<comment type="caution">
    <text evidence="2">The sequence shown here is derived from an EMBL/GenBank/DDBJ whole genome shotgun (WGS) entry which is preliminary data.</text>
</comment>
<gene>
    <name evidence="2" type="ORF">GW579_23265</name>
</gene>
<keyword evidence="1" id="KW-1133">Transmembrane helix</keyword>
<organism evidence="2 3">
    <name type="scientific">Rahnella contaminans</name>
    <dbReference type="NCBI Taxonomy" id="2703882"/>
    <lineage>
        <taxon>Bacteria</taxon>
        <taxon>Pseudomonadati</taxon>
        <taxon>Pseudomonadota</taxon>
        <taxon>Gammaproteobacteria</taxon>
        <taxon>Enterobacterales</taxon>
        <taxon>Yersiniaceae</taxon>
        <taxon>Rahnella</taxon>
    </lineage>
</organism>
<evidence type="ECO:0000313" key="3">
    <source>
        <dbReference type="Proteomes" id="UP000476696"/>
    </source>
</evidence>
<reference evidence="2 3" key="1">
    <citation type="submission" date="2020-03" db="EMBL/GenBank/DDBJ databases">
        <title>Rahnella aceri sp. nov., isoated from traditional Jeju Makgeolli.</title>
        <authorList>
            <person name="Kim I.S."/>
            <person name="Jeon D."/>
        </authorList>
    </citation>
    <scope>NUCLEOTIDE SEQUENCE [LARGE SCALE GENOMIC DNA]</scope>
    <source>
        <strain evidence="2 3">Lac-M11</strain>
    </source>
</reference>
<protein>
    <submittedName>
        <fullName evidence="2">Uncharacterized protein</fullName>
    </submittedName>
</protein>
<dbReference type="AlphaFoldDB" id="A0A6M2BBT2"/>
<evidence type="ECO:0000256" key="1">
    <source>
        <dbReference type="SAM" id="Phobius"/>
    </source>
</evidence>
<dbReference type="Proteomes" id="UP000476696">
    <property type="component" value="Unassembled WGS sequence"/>
</dbReference>
<sequence length="242" mass="27551">MQQNSTFKLANTVSIETLIQRLLRMNDANEHPFILQKDGNDIVASWNIVDAKWLEFFGAGGLKKQFELRLIFDDLNKIVKYKEKSSDLEWDASIKAFKFKKSVQYGKRLEFDMGASWGMRQNGTIGKIYGYKFNSTEITDPVFDVIKDCGWNIDLSVLDKKISRKAILCVVIPLIVVAFIALGALLFTSMSGVKDAARAEVDLLRSGNVIEAYQHSSSELQSRISNSDFQQIIQWNNRHPLF</sequence>
<dbReference type="EMBL" id="JAADJS010000009">
    <property type="protein sequence ID" value="NGX90001.1"/>
    <property type="molecule type" value="Genomic_DNA"/>
</dbReference>
<proteinExistence type="predicted"/>
<feature type="transmembrane region" description="Helical" evidence="1">
    <location>
        <begin position="166"/>
        <end position="187"/>
    </location>
</feature>
<accession>A0A6M2BBT2</accession>
<dbReference type="RefSeq" id="WP_165062142.1">
    <property type="nucleotide sequence ID" value="NZ_JAADJS010000009.1"/>
</dbReference>
<evidence type="ECO:0000313" key="2">
    <source>
        <dbReference type="EMBL" id="NGX90001.1"/>
    </source>
</evidence>
<keyword evidence="3" id="KW-1185">Reference proteome</keyword>
<keyword evidence="1" id="KW-0472">Membrane</keyword>
<name>A0A6M2BBT2_9GAMM</name>
<keyword evidence="1" id="KW-0812">Transmembrane</keyword>